<gene>
    <name evidence="2" type="primary">g6757</name>
    <name evidence="2" type="ORF">VP750_LOCUS5784</name>
</gene>
<keyword evidence="1" id="KW-0812">Transmembrane</keyword>
<dbReference type="EMBL" id="CAXHTA020000010">
    <property type="protein sequence ID" value="CAL5224125.1"/>
    <property type="molecule type" value="Genomic_DNA"/>
</dbReference>
<evidence type="ECO:0000256" key="1">
    <source>
        <dbReference type="SAM" id="Phobius"/>
    </source>
</evidence>
<reference evidence="2 3" key="1">
    <citation type="submission" date="2024-06" db="EMBL/GenBank/DDBJ databases">
        <authorList>
            <person name="Kraege A."/>
            <person name="Thomma B."/>
        </authorList>
    </citation>
    <scope>NUCLEOTIDE SEQUENCE [LARGE SCALE GENOMIC DNA]</scope>
</reference>
<accession>A0ABP1FW49</accession>
<feature type="transmembrane region" description="Helical" evidence="1">
    <location>
        <begin position="129"/>
        <end position="148"/>
    </location>
</feature>
<feature type="transmembrane region" description="Helical" evidence="1">
    <location>
        <begin position="89"/>
        <end position="109"/>
    </location>
</feature>
<proteinExistence type="predicted"/>
<comment type="caution">
    <text evidence="2">The sequence shown here is derived from an EMBL/GenBank/DDBJ whole genome shotgun (WGS) entry which is preliminary data.</text>
</comment>
<keyword evidence="3" id="KW-1185">Reference proteome</keyword>
<keyword evidence="1" id="KW-0472">Membrane</keyword>
<organism evidence="2 3">
    <name type="scientific">Coccomyxa viridis</name>
    <dbReference type="NCBI Taxonomy" id="1274662"/>
    <lineage>
        <taxon>Eukaryota</taxon>
        <taxon>Viridiplantae</taxon>
        <taxon>Chlorophyta</taxon>
        <taxon>core chlorophytes</taxon>
        <taxon>Trebouxiophyceae</taxon>
        <taxon>Trebouxiophyceae incertae sedis</taxon>
        <taxon>Coccomyxaceae</taxon>
        <taxon>Coccomyxa</taxon>
    </lineage>
</organism>
<evidence type="ECO:0000313" key="2">
    <source>
        <dbReference type="EMBL" id="CAL5224125.1"/>
    </source>
</evidence>
<dbReference type="Proteomes" id="UP001497392">
    <property type="component" value="Unassembled WGS sequence"/>
</dbReference>
<feature type="transmembrane region" description="Helical" evidence="1">
    <location>
        <begin position="241"/>
        <end position="268"/>
    </location>
</feature>
<keyword evidence="1" id="KW-1133">Transmembrane helix</keyword>
<feature type="transmembrane region" description="Helical" evidence="1">
    <location>
        <begin position="288"/>
        <end position="306"/>
    </location>
</feature>
<evidence type="ECO:0000313" key="3">
    <source>
        <dbReference type="Proteomes" id="UP001497392"/>
    </source>
</evidence>
<protein>
    <submittedName>
        <fullName evidence="2">G6757 protein</fullName>
    </submittedName>
</protein>
<name>A0ABP1FW49_9CHLO</name>
<sequence>MSLLKARCDHPEAHTFATSTPGSRVVSTASAVASWRPLRNAQCPLRKCFTSGRPVRLQRACNPKLQHRSPLTTASAASSSSGSTESSSLVTFYTGLAAVFAASAAARLANPQWYAELAHDACPNGLAAGLIRLSGATLIPIAAALWTLKGAAEHDRLASNTYRRLNLGLAAWAASNLTLLAKGAAEHVVTWCTGVQTVVYLVTIAACGYAWSTSTGYAPTGRQIIDGVTDDIRNLFKNSSWLSALLSALSVFAAAAGILTLVEPFQYFQPEAFRALNGGLGGWYMRGYSNNLLFIVVLLTSLKDALDRERHRASTFRLLAQAGLASSLAEIATFYFTGQASGVVREVVIGAIMAAYLTKE</sequence>